<proteinExistence type="predicted"/>
<gene>
    <name evidence="1" type="ORF">Tco_1029112</name>
</gene>
<accession>A0ABQ5G2I7</accession>
<comment type="caution">
    <text evidence="1">The sequence shown here is derived from an EMBL/GenBank/DDBJ whole genome shotgun (WGS) entry which is preliminary data.</text>
</comment>
<sequence>MLGYRPSLKEEYDRAGNDLADASYPFLVELTADPHASVEQLLSKKPQSLQSKHLFSKAS</sequence>
<protein>
    <submittedName>
        <fullName evidence="1">Uncharacterized protein</fullName>
    </submittedName>
</protein>
<organism evidence="1 2">
    <name type="scientific">Tanacetum coccineum</name>
    <dbReference type="NCBI Taxonomy" id="301880"/>
    <lineage>
        <taxon>Eukaryota</taxon>
        <taxon>Viridiplantae</taxon>
        <taxon>Streptophyta</taxon>
        <taxon>Embryophyta</taxon>
        <taxon>Tracheophyta</taxon>
        <taxon>Spermatophyta</taxon>
        <taxon>Magnoliopsida</taxon>
        <taxon>eudicotyledons</taxon>
        <taxon>Gunneridae</taxon>
        <taxon>Pentapetalae</taxon>
        <taxon>asterids</taxon>
        <taxon>campanulids</taxon>
        <taxon>Asterales</taxon>
        <taxon>Asteraceae</taxon>
        <taxon>Asteroideae</taxon>
        <taxon>Anthemideae</taxon>
        <taxon>Anthemidinae</taxon>
        <taxon>Tanacetum</taxon>
    </lineage>
</organism>
<evidence type="ECO:0000313" key="1">
    <source>
        <dbReference type="EMBL" id="GJT69826.1"/>
    </source>
</evidence>
<keyword evidence="2" id="KW-1185">Reference proteome</keyword>
<dbReference type="Proteomes" id="UP001151760">
    <property type="component" value="Unassembled WGS sequence"/>
</dbReference>
<reference evidence="1" key="2">
    <citation type="submission" date="2022-01" db="EMBL/GenBank/DDBJ databases">
        <authorList>
            <person name="Yamashiro T."/>
            <person name="Shiraishi A."/>
            <person name="Satake H."/>
            <person name="Nakayama K."/>
        </authorList>
    </citation>
    <scope>NUCLEOTIDE SEQUENCE</scope>
</reference>
<name>A0ABQ5G2I7_9ASTR</name>
<dbReference type="EMBL" id="BQNB010018023">
    <property type="protein sequence ID" value="GJT69826.1"/>
    <property type="molecule type" value="Genomic_DNA"/>
</dbReference>
<reference evidence="1" key="1">
    <citation type="journal article" date="2022" name="Int. J. Mol. Sci.">
        <title>Draft Genome of Tanacetum Coccineum: Genomic Comparison of Closely Related Tanacetum-Family Plants.</title>
        <authorList>
            <person name="Yamashiro T."/>
            <person name="Shiraishi A."/>
            <person name="Nakayama K."/>
            <person name="Satake H."/>
        </authorList>
    </citation>
    <scope>NUCLEOTIDE SEQUENCE</scope>
</reference>
<feature type="non-terminal residue" evidence="1">
    <location>
        <position position="59"/>
    </location>
</feature>
<evidence type="ECO:0000313" key="2">
    <source>
        <dbReference type="Proteomes" id="UP001151760"/>
    </source>
</evidence>